<evidence type="ECO:0000256" key="9">
    <source>
        <dbReference type="ARBA" id="ARBA00023014"/>
    </source>
</evidence>
<dbReference type="Gene3D" id="3.30.70.20">
    <property type="match status" value="1"/>
</dbReference>
<keyword evidence="7" id="KW-0560">Oxidoreductase</keyword>
<evidence type="ECO:0000256" key="3">
    <source>
        <dbReference type="ARBA" id="ARBA00022630"/>
    </source>
</evidence>
<name>A0ABU2LEQ7_9ACTN</name>
<protein>
    <recommendedName>
        <fullName evidence="2">ferredoxin--NADP(+) reductase</fullName>
        <ecNumber evidence="2">1.18.1.2</ecNumber>
    </recommendedName>
</protein>
<dbReference type="CDD" id="cd04410">
    <property type="entry name" value="DMSOR_beta-like"/>
    <property type="match status" value="1"/>
</dbReference>
<dbReference type="PROSITE" id="PS51379">
    <property type="entry name" value="4FE4S_FER_2"/>
    <property type="match status" value="1"/>
</dbReference>
<dbReference type="InterPro" id="IPR023753">
    <property type="entry name" value="FAD/NAD-binding_dom"/>
</dbReference>
<evidence type="ECO:0000256" key="1">
    <source>
        <dbReference type="ARBA" id="ARBA00001974"/>
    </source>
</evidence>
<dbReference type="EC" id="1.18.1.2" evidence="2"/>
<gene>
    <name evidence="13" type="ORF">RM780_24300</name>
</gene>
<organism evidence="13 14">
    <name type="scientific">Streptomyces boetiae</name>
    <dbReference type="NCBI Taxonomy" id="3075541"/>
    <lineage>
        <taxon>Bacteria</taxon>
        <taxon>Bacillati</taxon>
        <taxon>Actinomycetota</taxon>
        <taxon>Actinomycetes</taxon>
        <taxon>Kitasatosporales</taxon>
        <taxon>Streptomycetaceae</taxon>
        <taxon>Streptomyces</taxon>
    </lineage>
</organism>
<dbReference type="InterPro" id="IPR017896">
    <property type="entry name" value="4Fe4S_Fe-S-bd"/>
</dbReference>
<dbReference type="Pfam" id="PF12838">
    <property type="entry name" value="Fer4_7"/>
    <property type="match status" value="1"/>
</dbReference>
<comment type="cofactor">
    <cofactor evidence="1">
        <name>FAD</name>
        <dbReference type="ChEBI" id="CHEBI:57692"/>
    </cofactor>
</comment>
<evidence type="ECO:0000313" key="13">
    <source>
        <dbReference type="EMBL" id="MDT0310051.1"/>
    </source>
</evidence>
<dbReference type="Proteomes" id="UP001183388">
    <property type="component" value="Unassembled WGS sequence"/>
</dbReference>
<evidence type="ECO:0000256" key="6">
    <source>
        <dbReference type="ARBA" id="ARBA00022857"/>
    </source>
</evidence>
<feature type="region of interest" description="Disordered" evidence="11">
    <location>
        <begin position="501"/>
        <end position="544"/>
    </location>
</feature>
<evidence type="ECO:0000256" key="5">
    <source>
        <dbReference type="ARBA" id="ARBA00022827"/>
    </source>
</evidence>
<evidence type="ECO:0000256" key="8">
    <source>
        <dbReference type="ARBA" id="ARBA00023004"/>
    </source>
</evidence>
<feature type="domain" description="4Fe-4S ferredoxin-type" evidence="12">
    <location>
        <begin position="37"/>
        <end position="66"/>
    </location>
</feature>
<feature type="compositionally biased region" description="Basic and acidic residues" evidence="11">
    <location>
        <begin position="505"/>
        <end position="519"/>
    </location>
</feature>
<sequence>MAYAITQTCCNDASCVSVCPVNCIHPAPGEPDFGTTETLYIDPRTCIDCGACTDACPVDAIVPGDLLDPGNRVYAELAERYYAGRPAEESWGAVEFPRALPDGGTGLRIAVVGTGPAAYYTAQELLRRTGAEVTMLDRLPVPGGLVRYGVAPDHPDTKRIGDTFARLSRHPRLRMVLNVEVGTHVTPEELAAHHHAVVYAVGAGASRSLGIPGENLPGSATADRFVAWYNGHPEAHSPGVALDGVQRAVVVGNGNVAVDLARLLVLDPAALARTDIADRALAALEGSSLREVVLLGRRGPREAAYTRPELHALKHLPGVRLVIDDRPGVREEIAADPETKALLEGVPLEAVDWAAPPPQGRRIVLRFFTAPAEVTGPGRVTGLRVTGPGEGTEETVPAGLVLSAIGYRARPVAGLPFDPATGTVPHDRGRVLDPGSARPRAGLYVVGWTKRGPSGGIGANRRCAAETVEALLEDAEAGRLPRPKGSGREFGRLVRHRQPAALGRRGAEAIDRTERENGRRTGRPRVKLTTTGDLLAAAGRPGSA</sequence>
<evidence type="ECO:0000256" key="11">
    <source>
        <dbReference type="SAM" id="MobiDB-lite"/>
    </source>
</evidence>
<evidence type="ECO:0000256" key="4">
    <source>
        <dbReference type="ARBA" id="ARBA00022723"/>
    </source>
</evidence>
<evidence type="ECO:0000256" key="2">
    <source>
        <dbReference type="ARBA" id="ARBA00013223"/>
    </source>
</evidence>
<keyword evidence="8" id="KW-0408">Iron</keyword>
<keyword evidence="9" id="KW-0411">Iron-sulfur</keyword>
<keyword evidence="3" id="KW-0285">Flavoprotein</keyword>
<dbReference type="EMBL" id="JAVREN010000054">
    <property type="protein sequence ID" value="MDT0310051.1"/>
    <property type="molecule type" value="Genomic_DNA"/>
</dbReference>
<dbReference type="Gene3D" id="3.40.50.720">
    <property type="entry name" value="NAD(P)-binding Rossmann-like Domain"/>
    <property type="match status" value="1"/>
</dbReference>
<comment type="caution">
    <text evidence="13">The sequence shown here is derived from an EMBL/GenBank/DDBJ whole genome shotgun (WGS) entry which is preliminary data.</text>
</comment>
<dbReference type="Gene3D" id="3.50.50.60">
    <property type="entry name" value="FAD/NAD(P)-binding domain"/>
    <property type="match status" value="1"/>
</dbReference>
<dbReference type="SUPFAM" id="SSF54862">
    <property type="entry name" value="4Fe-4S ferredoxins"/>
    <property type="match status" value="1"/>
</dbReference>
<dbReference type="RefSeq" id="WP_311633025.1">
    <property type="nucleotide sequence ID" value="NZ_JAVREN010000054.1"/>
</dbReference>
<dbReference type="PRINTS" id="PR00419">
    <property type="entry name" value="ADXRDTASE"/>
</dbReference>
<keyword evidence="6" id="KW-0521">NADP</keyword>
<comment type="catalytic activity">
    <reaction evidence="10">
        <text>2 reduced [2Fe-2S]-[ferredoxin] + NADP(+) + H(+) = 2 oxidized [2Fe-2S]-[ferredoxin] + NADPH</text>
        <dbReference type="Rhea" id="RHEA:20125"/>
        <dbReference type="Rhea" id="RHEA-COMP:10000"/>
        <dbReference type="Rhea" id="RHEA-COMP:10001"/>
        <dbReference type="ChEBI" id="CHEBI:15378"/>
        <dbReference type="ChEBI" id="CHEBI:33737"/>
        <dbReference type="ChEBI" id="CHEBI:33738"/>
        <dbReference type="ChEBI" id="CHEBI:57783"/>
        <dbReference type="ChEBI" id="CHEBI:58349"/>
        <dbReference type="EC" id="1.18.1.2"/>
    </reaction>
</comment>
<dbReference type="InterPro" id="IPR017900">
    <property type="entry name" value="4Fe4S_Fe_S_CS"/>
</dbReference>
<dbReference type="SUPFAM" id="SSF51971">
    <property type="entry name" value="Nucleotide-binding domain"/>
    <property type="match status" value="1"/>
</dbReference>
<reference evidence="14" key="1">
    <citation type="submission" date="2023-07" db="EMBL/GenBank/DDBJ databases">
        <title>30 novel species of actinomycetes from the DSMZ collection.</title>
        <authorList>
            <person name="Nouioui I."/>
        </authorList>
    </citation>
    <scope>NUCLEOTIDE SEQUENCE [LARGE SCALE GENOMIC DNA]</scope>
    <source>
        <strain evidence="14">DSM 44917</strain>
    </source>
</reference>
<dbReference type="PROSITE" id="PS00198">
    <property type="entry name" value="4FE4S_FER_1"/>
    <property type="match status" value="1"/>
</dbReference>
<evidence type="ECO:0000256" key="7">
    <source>
        <dbReference type="ARBA" id="ARBA00023002"/>
    </source>
</evidence>
<keyword evidence="5" id="KW-0274">FAD</keyword>
<evidence type="ECO:0000259" key="12">
    <source>
        <dbReference type="PROSITE" id="PS51379"/>
    </source>
</evidence>
<evidence type="ECO:0000313" key="14">
    <source>
        <dbReference type="Proteomes" id="UP001183388"/>
    </source>
</evidence>
<proteinExistence type="predicted"/>
<evidence type="ECO:0000256" key="10">
    <source>
        <dbReference type="ARBA" id="ARBA00047776"/>
    </source>
</evidence>
<dbReference type="PANTHER" id="PTHR48467:SF1">
    <property type="entry name" value="GLUTAMATE SYNTHASE 1 [NADH], CHLOROPLASTIC-LIKE"/>
    <property type="match status" value="1"/>
</dbReference>
<dbReference type="InterPro" id="IPR055275">
    <property type="entry name" value="Ferredox_Rdtase"/>
</dbReference>
<dbReference type="InterPro" id="IPR036188">
    <property type="entry name" value="FAD/NAD-bd_sf"/>
</dbReference>
<keyword evidence="14" id="KW-1185">Reference proteome</keyword>
<keyword evidence="4" id="KW-0479">Metal-binding</keyword>
<dbReference type="Pfam" id="PF07992">
    <property type="entry name" value="Pyr_redox_2"/>
    <property type="match status" value="1"/>
</dbReference>
<accession>A0ABU2LEQ7</accession>
<dbReference type="PANTHER" id="PTHR48467">
    <property type="entry name" value="GLUTAMATE SYNTHASE 1 [NADH], CHLOROPLASTIC-LIKE"/>
    <property type="match status" value="1"/>
</dbReference>